<keyword evidence="1 2" id="KW-0732">Signal</keyword>
<feature type="signal peptide" evidence="2">
    <location>
        <begin position="1"/>
        <end position="26"/>
    </location>
</feature>
<gene>
    <name evidence="5" type="ORF">H9X54_002340</name>
</gene>
<dbReference type="Pfam" id="PF18962">
    <property type="entry name" value="Por_Secre_tail"/>
    <property type="match status" value="1"/>
</dbReference>
<evidence type="ECO:0000313" key="5">
    <source>
        <dbReference type="EMBL" id="MBM6498138.1"/>
    </source>
</evidence>
<evidence type="ECO:0000259" key="3">
    <source>
        <dbReference type="Pfam" id="PF09603"/>
    </source>
</evidence>
<keyword evidence="6" id="KW-1185">Reference proteome</keyword>
<dbReference type="Proteomes" id="UP000759529">
    <property type="component" value="Unassembled WGS sequence"/>
</dbReference>
<proteinExistence type="predicted"/>
<feature type="domain" description="Secretion system C-terminal sorting" evidence="4">
    <location>
        <begin position="271"/>
        <end position="340"/>
    </location>
</feature>
<evidence type="ECO:0000259" key="4">
    <source>
        <dbReference type="Pfam" id="PF18962"/>
    </source>
</evidence>
<dbReference type="RefSeq" id="WP_187658208.1">
    <property type="nucleotide sequence ID" value="NZ_JACSOD020000392.1"/>
</dbReference>
<evidence type="ECO:0000256" key="2">
    <source>
        <dbReference type="SAM" id="SignalP"/>
    </source>
</evidence>
<reference evidence="5 6" key="1">
    <citation type="submission" date="2021-02" db="EMBL/GenBank/DDBJ databases">
        <authorList>
            <person name="Jung H.S."/>
            <person name="Chun B.H."/>
            <person name="Jeon C.O."/>
        </authorList>
    </citation>
    <scope>NUCLEOTIDE SEQUENCE [LARGE SCALE GENOMIC DNA]</scope>
    <source>
        <strain evidence="5 6">LMG 25203</strain>
    </source>
</reference>
<comment type="caution">
    <text evidence="5">The sequence shown here is derived from an EMBL/GenBank/DDBJ whole genome shotgun (WGS) entry which is preliminary data.</text>
</comment>
<dbReference type="NCBIfam" id="TIGR02145">
    <property type="entry name" value="Fib_succ_major"/>
    <property type="match status" value="1"/>
</dbReference>
<accession>A0ABS2CT37</accession>
<feature type="chain" id="PRO_5047014804" evidence="2">
    <location>
        <begin position="27"/>
        <end position="342"/>
    </location>
</feature>
<sequence>MKRENQKSRNSILLLTILLSANNFTAFCQSSDHTCGAVNVHNTAITYGQVSDIDGNFYKTVIIDDLVWFAENLKVTRFQNGDLIPEVSDSATWAGLTGPGMCSFNNDTSYDCPRGKLYNFSVATDSRNPCPNGWRVPSLTDYDKLINYFDSTANGGAPSSLPNSSGGFLKSTDFTYFQSPNTNATNLSGFSAIPGGSRNNSGVFSNSSNLAAAYWYSTQVGPGMGFFLELAYSHDWAVRNAYFANYGICIRCVTDISTLGINDIKIPHLSVYPNPANDYIKINSDKLMIGKEYVISDFTGRQLLRGRILSEDMTVSIIELPSGMYFLSFPSSSLSASKIIKR</sequence>
<organism evidence="5 6">
    <name type="scientific">Flavobacterium macrobrachii</name>
    <dbReference type="NCBI Taxonomy" id="591204"/>
    <lineage>
        <taxon>Bacteria</taxon>
        <taxon>Pseudomonadati</taxon>
        <taxon>Bacteroidota</taxon>
        <taxon>Flavobacteriia</taxon>
        <taxon>Flavobacteriales</taxon>
        <taxon>Flavobacteriaceae</taxon>
        <taxon>Flavobacterium</taxon>
    </lineage>
</organism>
<evidence type="ECO:0000313" key="6">
    <source>
        <dbReference type="Proteomes" id="UP000759529"/>
    </source>
</evidence>
<dbReference type="EMBL" id="JACSOD020000392">
    <property type="protein sequence ID" value="MBM6498138.1"/>
    <property type="molecule type" value="Genomic_DNA"/>
</dbReference>
<dbReference type="Pfam" id="PF09603">
    <property type="entry name" value="Fib_succ_major"/>
    <property type="match status" value="1"/>
</dbReference>
<dbReference type="InterPro" id="IPR011871">
    <property type="entry name" value="Fib_succ_major"/>
</dbReference>
<dbReference type="NCBIfam" id="TIGR04183">
    <property type="entry name" value="Por_Secre_tail"/>
    <property type="match status" value="1"/>
</dbReference>
<protein>
    <submittedName>
        <fullName evidence="5">T9SS type A sorting domain-containing protein</fullName>
    </submittedName>
</protein>
<name>A0ABS2CT37_9FLAO</name>
<evidence type="ECO:0000256" key="1">
    <source>
        <dbReference type="ARBA" id="ARBA00022729"/>
    </source>
</evidence>
<feature type="domain" description="Fibrobacter succinogenes major paralogous" evidence="3">
    <location>
        <begin position="62"/>
        <end position="253"/>
    </location>
</feature>
<dbReference type="InterPro" id="IPR026444">
    <property type="entry name" value="Secre_tail"/>
</dbReference>